<feature type="region of interest" description="Disordered" evidence="1">
    <location>
        <begin position="142"/>
        <end position="226"/>
    </location>
</feature>
<feature type="compositionally biased region" description="Polar residues" evidence="1">
    <location>
        <begin position="142"/>
        <end position="153"/>
    </location>
</feature>
<gene>
    <name evidence="2" type="ORF">F2Q68_00015159</name>
</gene>
<dbReference type="Proteomes" id="UP000712281">
    <property type="component" value="Unassembled WGS sequence"/>
</dbReference>
<feature type="region of interest" description="Disordered" evidence="1">
    <location>
        <begin position="1"/>
        <end position="102"/>
    </location>
</feature>
<organism evidence="2 3">
    <name type="scientific">Brassica cretica</name>
    <name type="common">Mustard</name>
    <dbReference type="NCBI Taxonomy" id="69181"/>
    <lineage>
        <taxon>Eukaryota</taxon>
        <taxon>Viridiplantae</taxon>
        <taxon>Streptophyta</taxon>
        <taxon>Embryophyta</taxon>
        <taxon>Tracheophyta</taxon>
        <taxon>Spermatophyta</taxon>
        <taxon>Magnoliopsida</taxon>
        <taxon>eudicotyledons</taxon>
        <taxon>Gunneridae</taxon>
        <taxon>Pentapetalae</taxon>
        <taxon>rosids</taxon>
        <taxon>malvids</taxon>
        <taxon>Brassicales</taxon>
        <taxon>Brassicaceae</taxon>
        <taxon>Brassiceae</taxon>
        <taxon>Brassica</taxon>
    </lineage>
</organism>
<reference evidence="2" key="1">
    <citation type="submission" date="2019-12" db="EMBL/GenBank/DDBJ databases">
        <title>Genome sequencing and annotation of Brassica cretica.</title>
        <authorList>
            <person name="Studholme D.J."/>
            <person name="Sarris P.F."/>
        </authorList>
    </citation>
    <scope>NUCLEOTIDE SEQUENCE</scope>
    <source>
        <strain evidence="2">PFS-001/15</strain>
        <tissue evidence="2">Leaf</tissue>
    </source>
</reference>
<evidence type="ECO:0000313" key="2">
    <source>
        <dbReference type="EMBL" id="KAF2556285.1"/>
    </source>
</evidence>
<dbReference type="AlphaFoldDB" id="A0A8S9HCM4"/>
<accession>A0A8S9HCM4</accession>
<sequence>MSENKTTSTTGKPSRPPPLVLVDYSDEEEVTTPQQSQASQPMSEDLHTAAEQLDPESDVESEPVGSKRKKKKVKEGRSKQSSEAIPEEADATKARKENRGKASISVANILNSHVLERHPKLKAGDCRCKDQMDVLIHTQVQQRMEQSLQQRSIWKQETRERRSEQIWNKEPRERRDLTTTTNQLQPPPPPPHGTGEEEGEKREITERERRRGVREEERKGKEKLDG</sequence>
<protein>
    <submittedName>
        <fullName evidence="2">Uncharacterized protein</fullName>
    </submittedName>
</protein>
<name>A0A8S9HCM4_BRACR</name>
<feature type="compositionally biased region" description="Polar residues" evidence="1">
    <location>
        <begin position="1"/>
        <end position="12"/>
    </location>
</feature>
<comment type="caution">
    <text evidence="2">The sequence shown here is derived from an EMBL/GenBank/DDBJ whole genome shotgun (WGS) entry which is preliminary data.</text>
</comment>
<evidence type="ECO:0000256" key="1">
    <source>
        <dbReference type="SAM" id="MobiDB-lite"/>
    </source>
</evidence>
<feature type="compositionally biased region" description="Basic and acidic residues" evidence="1">
    <location>
        <begin position="199"/>
        <end position="226"/>
    </location>
</feature>
<dbReference type="EMBL" id="QGKW02001940">
    <property type="protein sequence ID" value="KAF2556285.1"/>
    <property type="molecule type" value="Genomic_DNA"/>
</dbReference>
<feature type="compositionally biased region" description="Polar residues" evidence="1">
    <location>
        <begin position="31"/>
        <end position="42"/>
    </location>
</feature>
<proteinExistence type="predicted"/>
<feature type="compositionally biased region" description="Basic and acidic residues" evidence="1">
    <location>
        <begin position="90"/>
        <end position="100"/>
    </location>
</feature>
<feature type="compositionally biased region" description="Basic and acidic residues" evidence="1">
    <location>
        <begin position="154"/>
        <end position="177"/>
    </location>
</feature>
<evidence type="ECO:0000313" key="3">
    <source>
        <dbReference type="Proteomes" id="UP000712281"/>
    </source>
</evidence>